<dbReference type="Proteomes" id="UP000396835">
    <property type="component" value="Unassembled WGS sequence"/>
</dbReference>
<keyword evidence="4" id="KW-0227">DNA damage</keyword>
<reference evidence="9 11" key="1">
    <citation type="submission" date="2019-02" db="EMBL/GenBank/DDBJ databases">
        <authorList>
            <consortium name="Pathogen Informatics"/>
        </authorList>
    </citation>
    <scope>NUCLEOTIDE SEQUENCE [LARGE SCALE GENOMIC DNA]</scope>
    <source>
        <strain evidence="9 11">3012STDY7078512</strain>
    </source>
</reference>
<dbReference type="PANTHER" id="PTHR42942:SF1">
    <property type="entry name" value="ALKYLTRANSFERASE-LIKE PROTEIN 1"/>
    <property type="match status" value="1"/>
</dbReference>
<dbReference type="Pfam" id="PF01035">
    <property type="entry name" value="DNA_binding_1"/>
    <property type="match status" value="1"/>
</dbReference>
<evidence type="ECO:0000313" key="8">
    <source>
        <dbReference type="EMBL" id="TCO87137.1"/>
    </source>
</evidence>
<dbReference type="EMBL" id="CAACYH010000002">
    <property type="protein sequence ID" value="VFB12587.1"/>
    <property type="molecule type" value="Genomic_DNA"/>
</dbReference>
<dbReference type="InterPro" id="IPR001497">
    <property type="entry name" value="MethylDNA_cys_MeTrfase_AS"/>
</dbReference>
<dbReference type="GO" id="GO:0003908">
    <property type="term" value="F:methylated-DNA-[protein]-cysteine S-methyltransferase activity"/>
    <property type="evidence" value="ECO:0007669"/>
    <property type="project" value="UniProtKB-EC"/>
</dbReference>
<keyword evidence="2 9" id="KW-0489">Methyltransferase</keyword>
<dbReference type="InterPro" id="IPR036217">
    <property type="entry name" value="MethylDNA_cys_MeTrfase_DNAb"/>
</dbReference>
<sequence length="102" mass="11780">MDKDIFRQEVYDIVAAIPPGCVLTYGQIAYLIGKPQYSRMVGHAMHNAPSELHLPCHRVVNSQGRPAPYWMEQRELLEAEGVRFKKNGCVDMKQAQWEFMKE</sequence>
<accession>A0A2R3MP70</accession>
<evidence type="ECO:0000256" key="4">
    <source>
        <dbReference type="ARBA" id="ARBA00022763"/>
    </source>
</evidence>
<dbReference type="InterPro" id="IPR052520">
    <property type="entry name" value="ATL_DNA_repair"/>
</dbReference>
<gene>
    <name evidence="9" type="primary">ogt_1</name>
    <name evidence="8" type="ORF">EV202_13531</name>
    <name evidence="9" type="ORF">NCTC7812_00071</name>
</gene>
<dbReference type="EMBL" id="SLXB01000035">
    <property type="protein sequence ID" value="TCO87137.1"/>
    <property type="molecule type" value="Genomic_DNA"/>
</dbReference>
<evidence type="ECO:0000313" key="11">
    <source>
        <dbReference type="Proteomes" id="UP000396835"/>
    </source>
</evidence>
<feature type="domain" description="Methylated-DNA-[protein]-cysteine S-methyltransferase DNA binding" evidence="7">
    <location>
        <begin position="6"/>
        <end position="82"/>
    </location>
</feature>
<organism evidence="9 11">
    <name type="scientific">Prevotella heparinolytica</name>
    <dbReference type="NCBI Taxonomy" id="28113"/>
    <lineage>
        <taxon>Bacteria</taxon>
        <taxon>Pseudomonadati</taxon>
        <taxon>Bacteroidota</taxon>
        <taxon>Bacteroidia</taxon>
        <taxon>Bacteroidales</taxon>
        <taxon>Bacteroidaceae</taxon>
        <taxon>Bacteroides</taxon>
    </lineage>
</organism>
<evidence type="ECO:0000313" key="9">
    <source>
        <dbReference type="EMBL" id="VFB12587.1"/>
    </source>
</evidence>
<dbReference type="AlphaFoldDB" id="A0A2R3MP70"/>
<dbReference type="CDD" id="cd06445">
    <property type="entry name" value="ATase"/>
    <property type="match status" value="1"/>
</dbReference>
<evidence type="ECO:0000256" key="5">
    <source>
        <dbReference type="ARBA" id="ARBA00023204"/>
    </source>
</evidence>
<dbReference type="OrthoDB" id="9132167at2"/>
<dbReference type="InterPro" id="IPR014048">
    <property type="entry name" value="MethylDNA_cys_MeTrfase_DNA-bd"/>
</dbReference>
<evidence type="ECO:0000256" key="3">
    <source>
        <dbReference type="ARBA" id="ARBA00022679"/>
    </source>
</evidence>
<dbReference type="Gene3D" id="1.10.10.10">
    <property type="entry name" value="Winged helix-like DNA-binding domain superfamily/Winged helix DNA-binding domain"/>
    <property type="match status" value="1"/>
</dbReference>
<comment type="catalytic activity">
    <reaction evidence="1">
        <text>a 4-O-methyl-thymidine in DNA + L-cysteinyl-[protein] = a thymidine in DNA + S-methyl-L-cysteinyl-[protein]</text>
        <dbReference type="Rhea" id="RHEA:53428"/>
        <dbReference type="Rhea" id="RHEA-COMP:10131"/>
        <dbReference type="Rhea" id="RHEA-COMP:10132"/>
        <dbReference type="Rhea" id="RHEA-COMP:13555"/>
        <dbReference type="Rhea" id="RHEA-COMP:13556"/>
        <dbReference type="ChEBI" id="CHEBI:29950"/>
        <dbReference type="ChEBI" id="CHEBI:82612"/>
        <dbReference type="ChEBI" id="CHEBI:137386"/>
        <dbReference type="ChEBI" id="CHEBI:137387"/>
        <dbReference type="EC" id="2.1.1.63"/>
    </reaction>
</comment>
<dbReference type="PANTHER" id="PTHR42942">
    <property type="entry name" value="6-O-METHYLGUANINE DNA METHYLTRANSFERASE"/>
    <property type="match status" value="1"/>
</dbReference>
<dbReference type="RefSeq" id="WP_106068366.1">
    <property type="nucleotide sequence ID" value="NZ_CAACYH010000002.1"/>
</dbReference>
<dbReference type="GO" id="GO:0006281">
    <property type="term" value="P:DNA repair"/>
    <property type="evidence" value="ECO:0007669"/>
    <property type="project" value="UniProtKB-KW"/>
</dbReference>
<keyword evidence="5" id="KW-0234">DNA repair</keyword>
<protein>
    <submittedName>
        <fullName evidence="9">O(6)-alkylguanine repair protein YbaZ</fullName>
        <ecNumber evidence="9">2.1.1.63</ecNumber>
    </submittedName>
</protein>
<keyword evidence="3 9" id="KW-0808">Transferase</keyword>
<dbReference type="SUPFAM" id="SSF46767">
    <property type="entry name" value="Methylated DNA-protein cysteine methyltransferase, C-terminal domain"/>
    <property type="match status" value="1"/>
</dbReference>
<dbReference type="PROSITE" id="PS00374">
    <property type="entry name" value="MGMT"/>
    <property type="match status" value="1"/>
</dbReference>
<evidence type="ECO:0000256" key="2">
    <source>
        <dbReference type="ARBA" id="ARBA00022603"/>
    </source>
</evidence>
<dbReference type="EC" id="2.1.1.63" evidence="9"/>
<dbReference type="GO" id="GO:0032259">
    <property type="term" value="P:methylation"/>
    <property type="evidence" value="ECO:0007669"/>
    <property type="project" value="UniProtKB-KW"/>
</dbReference>
<evidence type="ECO:0000259" key="7">
    <source>
        <dbReference type="Pfam" id="PF01035"/>
    </source>
</evidence>
<dbReference type="KEGG" id="bhf:C3V43_01910"/>
<reference evidence="8 10" key="2">
    <citation type="submission" date="2019-03" db="EMBL/GenBank/DDBJ databases">
        <title>Genomic Encyclopedia of Type Strains, Phase IV (KMG-IV): sequencing the most valuable type-strain genomes for metagenomic binning, comparative biology and taxonomic classification.</title>
        <authorList>
            <person name="Goeker M."/>
        </authorList>
    </citation>
    <scope>NUCLEOTIDE SEQUENCE [LARGE SCALE GENOMIC DNA]</scope>
    <source>
        <strain evidence="8 10">DSM 23917</strain>
    </source>
</reference>
<dbReference type="Proteomes" id="UP000295600">
    <property type="component" value="Unassembled WGS sequence"/>
</dbReference>
<evidence type="ECO:0000256" key="1">
    <source>
        <dbReference type="ARBA" id="ARBA00001286"/>
    </source>
</evidence>
<dbReference type="InterPro" id="IPR036388">
    <property type="entry name" value="WH-like_DNA-bd_sf"/>
</dbReference>
<name>A0A2R3MP70_9BACE</name>
<evidence type="ECO:0000313" key="10">
    <source>
        <dbReference type="Proteomes" id="UP000295600"/>
    </source>
</evidence>
<evidence type="ECO:0000256" key="6">
    <source>
        <dbReference type="ARBA" id="ARBA00049348"/>
    </source>
</evidence>
<dbReference type="GeneID" id="94547213"/>
<proteinExistence type="predicted"/>
<comment type="catalytic activity">
    <reaction evidence="6">
        <text>a 6-O-methyl-2'-deoxyguanosine in DNA + L-cysteinyl-[protein] = S-methyl-L-cysteinyl-[protein] + a 2'-deoxyguanosine in DNA</text>
        <dbReference type="Rhea" id="RHEA:24000"/>
        <dbReference type="Rhea" id="RHEA-COMP:10131"/>
        <dbReference type="Rhea" id="RHEA-COMP:10132"/>
        <dbReference type="Rhea" id="RHEA-COMP:11367"/>
        <dbReference type="Rhea" id="RHEA-COMP:11368"/>
        <dbReference type="ChEBI" id="CHEBI:29950"/>
        <dbReference type="ChEBI" id="CHEBI:82612"/>
        <dbReference type="ChEBI" id="CHEBI:85445"/>
        <dbReference type="ChEBI" id="CHEBI:85448"/>
        <dbReference type="EC" id="2.1.1.63"/>
    </reaction>
</comment>
<dbReference type="NCBIfam" id="TIGR00589">
    <property type="entry name" value="ogt"/>
    <property type="match status" value="1"/>
</dbReference>